<dbReference type="InterPro" id="IPR051790">
    <property type="entry name" value="Cytochrome_c-biogenesis_DsbD"/>
</dbReference>
<protein>
    <submittedName>
        <fullName evidence="2">Uncharacterized protein</fullName>
    </submittedName>
</protein>
<dbReference type="Proteomes" id="UP000186074">
    <property type="component" value="Chromosome"/>
</dbReference>
<dbReference type="KEGG" id="alp:LPB137_09265"/>
<feature type="transmembrane region" description="Helical" evidence="1">
    <location>
        <begin position="82"/>
        <end position="104"/>
    </location>
</feature>
<organism evidence="2 3">
    <name type="scientific">Poseidonibacter parvus</name>
    <dbReference type="NCBI Taxonomy" id="1850254"/>
    <lineage>
        <taxon>Bacteria</taxon>
        <taxon>Pseudomonadati</taxon>
        <taxon>Campylobacterota</taxon>
        <taxon>Epsilonproteobacteria</taxon>
        <taxon>Campylobacterales</taxon>
        <taxon>Arcobacteraceae</taxon>
        <taxon>Poseidonibacter</taxon>
    </lineage>
</organism>
<feature type="transmembrane region" description="Helical" evidence="1">
    <location>
        <begin position="6"/>
        <end position="33"/>
    </location>
</feature>
<keyword evidence="1" id="KW-0472">Membrane</keyword>
<evidence type="ECO:0000256" key="1">
    <source>
        <dbReference type="SAM" id="Phobius"/>
    </source>
</evidence>
<gene>
    <name evidence="2" type="ORF">LPB137_09265</name>
</gene>
<dbReference type="PANTHER" id="PTHR31272:SF9">
    <property type="entry name" value="BLL1027 PROTEIN"/>
    <property type="match status" value="1"/>
</dbReference>
<feature type="transmembrane region" description="Helical" evidence="1">
    <location>
        <begin position="125"/>
        <end position="148"/>
    </location>
</feature>
<keyword evidence="1" id="KW-0812">Transmembrane</keyword>
<name>A0A1P8KND6_9BACT</name>
<feature type="transmembrane region" description="Helical" evidence="1">
    <location>
        <begin position="53"/>
        <end position="76"/>
    </location>
</feature>
<dbReference type="RefSeq" id="WP_076087323.1">
    <property type="nucleotide sequence ID" value="NZ_CP019070.1"/>
</dbReference>
<dbReference type="EMBL" id="CP019070">
    <property type="protein sequence ID" value="APW66029.1"/>
    <property type="molecule type" value="Genomic_DNA"/>
</dbReference>
<keyword evidence="3" id="KW-1185">Reference proteome</keyword>
<feature type="transmembrane region" description="Helical" evidence="1">
    <location>
        <begin position="203"/>
        <end position="220"/>
    </location>
</feature>
<keyword evidence="1" id="KW-1133">Transmembrane helix</keyword>
<dbReference type="AlphaFoldDB" id="A0A1P8KND6"/>
<evidence type="ECO:0000313" key="2">
    <source>
        <dbReference type="EMBL" id="APW66029.1"/>
    </source>
</evidence>
<proteinExistence type="predicted"/>
<dbReference type="PANTHER" id="PTHR31272">
    <property type="entry name" value="CYTOCHROME C-TYPE BIOGENESIS PROTEIN HI_1454-RELATED"/>
    <property type="match status" value="1"/>
</dbReference>
<accession>A0A1P8KND6</accession>
<reference evidence="2 3" key="1">
    <citation type="submission" date="2017-01" db="EMBL/GenBank/DDBJ databases">
        <title>Genome sequencing of Arcobacter sp. LPB0137.</title>
        <authorList>
            <person name="Lee G.-W."/>
            <person name="Yi H."/>
        </authorList>
    </citation>
    <scope>NUCLEOTIDE SEQUENCE [LARGE SCALE GENOMIC DNA]</scope>
    <source>
        <strain evidence="2 3">LPB0137</strain>
    </source>
</reference>
<feature type="transmembrane region" description="Helical" evidence="1">
    <location>
        <begin position="160"/>
        <end position="183"/>
    </location>
</feature>
<dbReference type="STRING" id="1850254.LPB137_09265"/>
<dbReference type="OrthoDB" id="9803065at2"/>
<sequence>MNSFIYFSFLQGVFAFFAPCAVALLPAYIVSFISRNNVSEQSKLHLLLRGLKLAFFSILGILVIYAIASGLIIVAAELIKSYMKYVAISLGAILIIVGILMLLGKDFSVNIHMNQKKHENEVKEAFFFGIAYAIGALGCLFPLFLVVATQAFSEPNSALGVSYIVAYFVGISLLMLITIMSSIFAKDFISRKINSILPHMQKISAVFLLVAGVYIIYYQSSLF</sequence>
<evidence type="ECO:0000313" key="3">
    <source>
        <dbReference type="Proteomes" id="UP000186074"/>
    </source>
</evidence>